<dbReference type="Pfam" id="PF09945">
    <property type="entry name" value="DUF2177"/>
    <property type="match status" value="1"/>
</dbReference>
<name>A0ABU0G4Z8_9HYPH</name>
<organism evidence="2 3">
    <name type="scientific">Peteryoungia aggregata LMG 23059</name>
    <dbReference type="NCBI Taxonomy" id="1368425"/>
    <lineage>
        <taxon>Bacteria</taxon>
        <taxon>Pseudomonadati</taxon>
        <taxon>Pseudomonadota</taxon>
        <taxon>Alphaproteobacteria</taxon>
        <taxon>Hyphomicrobiales</taxon>
        <taxon>Rhizobiaceae</taxon>
        <taxon>Peteryoungia</taxon>
    </lineage>
</organism>
<accession>A0ABU0G4Z8</accession>
<evidence type="ECO:0000256" key="1">
    <source>
        <dbReference type="SAM" id="Phobius"/>
    </source>
</evidence>
<dbReference type="InterPro" id="IPR018687">
    <property type="entry name" value="DUF2177_membr"/>
</dbReference>
<feature type="transmembrane region" description="Helical" evidence="1">
    <location>
        <begin position="110"/>
        <end position="128"/>
    </location>
</feature>
<evidence type="ECO:0000313" key="2">
    <source>
        <dbReference type="EMBL" id="MDQ0420409.1"/>
    </source>
</evidence>
<keyword evidence="1" id="KW-0472">Membrane</keyword>
<feature type="transmembrane region" description="Helical" evidence="1">
    <location>
        <begin position="42"/>
        <end position="63"/>
    </location>
</feature>
<gene>
    <name evidence="2" type="ORF">J2045_001428</name>
</gene>
<reference evidence="2 3" key="1">
    <citation type="submission" date="2023-07" db="EMBL/GenBank/DDBJ databases">
        <title>Genomic Encyclopedia of Type Strains, Phase IV (KMG-IV): sequencing the most valuable type-strain genomes for metagenomic binning, comparative biology and taxonomic classification.</title>
        <authorList>
            <person name="Goeker M."/>
        </authorList>
    </citation>
    <scope>NUCLEOTIDE SEQUENCE [LARGE SCALE GENOMIC DNA]</scope>
    <source>
        <strain evidence="2 3">DSM 1111</strain>
    </source>
</reference>
<evidence type="ECO:0000313" key="3">
    <source>
        <dbReference type="Proteomes" id="UP001238496"/>
    </source>
</evidence>
<feature type="transmembrane region" description="Helical" evidence="1">
    <location>
        <begin position="70"/>
        <end position="90"/>
    </location>
</feature>
<keyword evidence="1" id="KW-1133">Transmembrane helix</keyword>
<sequence>MSYVIAYLSTALVFFVLDYFWLTRIAIGFYREHIGSLLLATPNFAAAGIFYLFYVIGLVYFAVMPAVSAGSLVTALVNGALLGLLAYGTYDMTNLATLKGWSLQVSLVDMAWGAFLSATACAAGYIAVSRLSA</sequence>
<keyword evidence="1" id="KW-0812">Transmembrane</keyword>
<protein>
    <submittedName>
        <fullName evidence="2">Membrane protein</fullName>
    </submittedName>
</protein>
<feature type="transmembrane region" description="Helical" evidence="1">
    <location>
        <begin position="7"/>
        <end position="30"/>
    </location>
</feature>
<dbReference type="Proteomes" id="UP001238496">
    <property type="component" value="Unassembled WGS sequence"/>
</dbReference>
<dbReference type="RefSeq" id="WP_166600181.1">
    <property type="nucleotide sequence ID" value="NZ_JAUSUW010000003.1"/>
</dbReference>
<comment type="caution">
    <text evidence="2">The sequence shown here is derived from an EMBL/GenBank/DDBJ whole genome shotgun (WGS) entry which is preliminary data.</text>
</comment>
<proteinExistence type="predicted"/>
<keyword evidence="3" id="KW-1185">Reference proteome</keyword>
<dbReference type="EMBL" id="JAUSUW010000003">
    <property type="protein sequence ID" value="MDQ0420409.1"/>
    <property type="molecule type" value="Genomic_DNA"/>
</dbReference>